<dbReference type="PROSITE" id="PS51700">
    <property type="entry name" value="SEPARIN"/>
    <property type="match status" value="1"/>
</dbReference>
<evidence type="ECO:0000256" key="2">
    <source>
        <dbReference type="ARBA" id="ARBA00012489"/>
    </source>
</evidence>
<dbReference type="Pfam" id="PF25113">
    <property type="entry name" value="TPR_ESP1_2nd"/>
    <property type="match status" value="1"/>
</dbReference>
<dbReference type="Proteomes" id="UP001603857">
    <property type="component" value="Unassembled WGS sequence"/>
</dbReference>
<feature type="compositionally biased region" description="Basic and acidic residues" evidence="5">
    <location>
        <begin position="1264"/>
        <end position="1275"/>
    </location>
</feature>
<reference evidence="7 8" key="1">
    <citation type="submission" date="2024-08" db="EMBL/GenBank/DDBJ databases">
        <title>Insights into the chromosomal genome structure of Flemingia macrophylla.</title>
        <authorList>
            <person name="Ding Y."/>
            <person name="Zhao Y."/>
            <person name="Bi W."/>
            <person name="Wu M."/>
            <person name="Zhao G."/>
            <person name="Gong Y."/>
            <person name="Li W."/>
            <person name="Zhang P."/>
        </authorList>
    </citation>
    <scope>NUCLEOTIDE SEQUENCE [LARGE SCALE GENOMIC DNA]</scope>
    <source>
        <strain evidence="7">DYQJB</strain>
        <tissue evidence="7">Leaf</tissue>
    </source>
</reference>
<evidence type="ECO:0000259" key="6">
    <source>
        <dbReference type="PROSITE" id="PS51700"/>
    </source>
</evidence>
<dbReference type="PANTHER" id="PTHR12792">
    <property type="entry name" value="EXTRA SPINDLE POLES 1-RELATED"/>
    <property type="match status" value="1"/>
</dbReference>
<evidence type="ECO:0000256" key="5">
    <source>
        <dbReference type="SAM" id="MobiDB-lite"/>
    </source>
</evidence>
<keyword evidence="4" id="KW-0159">Chromosome partition</keyword>
<evidence type="ECO:0000256" key="4">
    <source>
        <dbReference type="ARBA" id="ARBA00022829"/>
    </source>
</evidence>
<protein>
    <recommendedName>
        <fullName evidence="2">separase</fullName>
        <ecNumber evidence="2">3.4.22.49</ecNumber>
    </recommendedName>
</protein>
<dbReference type="Pfam" id="PF03568">
    <property type="entry name" value="Separin_C"/>
    <property type="match status" value="1"/>
</dbReference>
<dbReference type="GO" id="GO:0000280">
    <property type="term" value="P:nuclear division"/>
    <property type="evidence" value="ECO:0007669"/>
    <property type="project" value="UniProtKB-ARBA"/>
</dbReference>
<dbReference type="GO" id="GO:0016787">
    <property type="term" value="F:hydrolase activity"/>
    <property type="evidence" value="ECO:0007669"/>
    <property type="project" value="UniProtKB-KW"/>
</dbReference>
<dbReference type="InterPro" id="IPR056933">
    <property type="entry name" value="TPR_ESP1"/>
</dbReference>
<evidence type="ECO:0000313" key="7">
    <source>
        <dbReference type="EMBL" id="KAL2342164.1"/>
    </source>
</evidence>
<organism evidence="7 8">
    <name type="scientific">Flemingia macrophylla</name>
    <dbReference type="NCBI Taxonomy" id="520843"/>
    <lineage>
        <taxon>Eukaryota</taxon>
        <taxon>Viridiplantae</taxon>
        <taxon>Streptophyta</taxon>
        <taxon>Embryophyta</taxon>
        <taxon>Tracheophyta</taxon>
        <taxon>Spermatophyta</taxon>
        <taxon>Magnoliopsida</taxon>
        <taxon>eudicotyledons</taxon>
        <taxon>Gunneridae</taxon>
        <taxon>Pentapetalae</taxon>
        <taxon>rosids</taxon>
        <taxon>fabids</taxon>
        <taxon>Fabales</taxon>
        <taxon>Fabaceae</taxon>
        <taxon>Papilionoideae</taxon>
        <taxon>50 kb inversion clade</taxon>
        <taxon>NPAAA clade</taxon>
        <taxon>indigoferoid/millettioid clade</taxon>
        <taxon>Phaseoleae</taxon>
        <taxon>Flemingia</taxon>
    </lineage>
</organism>
<comment type="caution">
    <text evidence="7">The sequence shown here is derived from an EMBL/GenBank/DDBJ whole genome shotgun (WGS) entry which is preliminary data.</text>
</comment>
<dbReference type="EC" id="3.4.22.49" evidence="2"/>
<gene>
    <name evidence="7" type="ORF">Fmac_010104</name>
</gene>
<feature type="domain" description="Peptidase C50" evidence="6">
    <location>
        <begin position="1940"/>
        <end position="2034"/>
    </location>
</feature>
<evidence type="ECO:0000256" key="3">
    <source>
        <dbReference type="ARBA" id="ARBA00022801"/>
    </source>
</evidence>
<dbReference type="InterPro" id="IPR056932">
    <property type="entry name" value="TPR_ESP1_2nd"/>
</dbReference>
<dbReference type="GO" id="GO:0098813">
    <property type="term" value="P:nuclear chromosome segregation"/>
    <property type="evidence" value="ECO:0007669"/>
    <property type="project" value="UniProtKB-ARBA"/>
</dbReference>
<sequence length="2183" mass="246938">MASPSESSLITKLHSSDTGGIHALVSDYLRPLADLKPSKKPTAHDQTLIRSLAKRFLSFLNASLSILPKRLPELSKSTDAVVSLHELILVYRLCLRCLDAVSSQLASRPFSVEFQRLRFAHCLESCALLHEAEAEAFAVLEKLRSPRRKDKLLPQIDKGDRDSEDLCRLVVEIVACLVRCAAGGLAKEDDHFRKVLQLVDEVTPWLGRLDSNSYEKLHRMLVIHLGKCTLNLLGRTTCVERDLVINFCCKTLTEYVKSPIKDQVYKIAHRICSSLFALRDDNPLLIMDMLDCIVRESKVEEGNTGTEFVELVYYCANKGQTANASFCSTFAAYLNKIAEHFKQVMTPINSILRLYAAGLLLVSCNLKFRTGDLSSSAKFECLLGTLLENEKMLQSSPLLLGTLHICGKSNCMPYSVEEQYFDNHSCTLSGFDCKASMTYLPAYLEALKFLCQPLAKSINSERKQLVTEVDDTSALPMLSTIQDAFHILCHLILSSTSCMTKNNEGGFDEKSKTVLNVVVAAFTLSIRSNLKVQESKQLIKQIIVCKWIETEELKYIIVCLYNIAVVLYRNTEPNKASKVLNLCCKASWLCITYHCGDLSEGALKEFVMDAYTRSALLLDILYDVNSLKINKKMIEILKNWSTANDLFERLPAPIPLVKQWVKIECKRTTQLDERIDSLTLYFLLSSSMGFSKQNIGMILEQELTAYEEMGFKYPELCQKMQMDITGILLKDIYITPDSRFQKAQTLVRRGKAIRVSGKGGLRDCIQCLSEAITIMKKISGEMCTNNYPIDHQLCVAYCLRAICTLETEANSKQIFEDVKAALDLCLNISHLNLFREGDSSALSDSIMILLYNIVDLLQLKGFMELFNDAYQLLIKMFKWKNVPTQKWLTLMWESKRLSHALCASPINEEFVTNSMDEFSELSNIDFWIRYLEGNQSSLIGFQQNFSFLFAGSHMNSCSHGSPFRTDITIDEVQKAARDLISNVPVPSHSMFLAGCLFYDLCPRLVANGHLIEALSSAKEAHRLHAKLFQRKFTHNFQQQNQEHNVLVDFSKNLMDGVDNITLNSTVAREVLLFDSISWDLKDNYLSAWKVMQCYLESTLQVGIIHEMIGDGAEAETYLQWGKAISLSLQLPLFTIAFSSSLGKLYVKKRLWDSAEKELQSAEQILKDSSKPFCCSKCKLKLEVTLYEHLGDLYQCKFDTCDVVISEEKAKNLYTLALDKLNLSEWKNPLSYPEDGRDGTATDLKCLAGKTCTCFIMNEAGENVKKSMKERRETDIGAKQNRKTKNAAKVLPTEPNLQVENRSRLTRSRYRSSENQDTSMNRKSEVHEILKGNHAFDLSDKLSQNGLVLNKICCSFASMCAITCVFSKMRCWYCLPTEVVKSGLLNDFINFKWEFVRRQLSMKLLSRLVKCFGYPGLIDETHNILLRSISVLVSRNPFCLRFSSVPLDYFQHSVAREIPGDVFTIERAEIIHDICWYSLKSYHSKLARNIFCNPSSIKFEDLASWLMVAFVLSREVPAIFQKVSKLLAVMWVVSSLSERFSLSSLKKALAENFWSSYFHQASIGTHLTHQFLSHIIARGKVSHVTGSSCISECTFDLLRLVPDTTVGLAEFVNKFLAGLPSTTIISISLLERDYSSLLQELLSYPTCVKAWMLVSRLSFKNEPIVVLLPLDSISQDLDEGDLSTDSCTFSKCEEHIEKWRCPWGFTVVDDVAPAFKTILEENYMSTITPFEDTTQNRMLWWRRRKNLDHCLDKLLRNLEEVWFGSWKCLLLGEWLNCKNFDLVLRNLVNDLRSKCKWDVNEGLLKIVLGGSKYVSDGKTLVSQLCSKKDCYIAKVGHCDEVRRGIMLNAANGFEISSEVAFELLSEALNVLEVDDTVNRDPIILVLDYEVQMLPWENLPILRNQEVYRMPSVSCISAVLHGGSNHKEQVERNLLPFPLIDPLDAFYLLNPDGDLGGTQTEFENYFRDQNLEGKAGSRPTIKELASALESHDLFIYFGHGSGAQYISRHEIQKLDKCAATLLMGCSSGSLTLPGQYAPQGVPLSYLLAGSPAIVANLWEVTDKDIDRFGRAMLDAWLKERSDMPMECFQCNLLSEEFEAMKLKGCKGRPKRKAPLKKLLELAADESESPKNCGHRRKIGAFMGQAREVCTLPFLTGASPVCYGVPTGIWRKKEHLATTVAVNKYM</sequence>
<dbReference type="Pfam" id="PF25110">
    <property type="entry name" value="TPR_ESP1"/>
    <property type="match status" value="1"/>
</dbReference>
<dbReference type="InterPro" id="IPR030397">
    <property type="entry name" value="SEPARIN_core_dom"/>
</dbReference>
<evidence type="ECO:0000256" key="1">
    <source>
        <dbReference type="ARBA" id="ARBA00000451"/>
    </source>
</evidence>
<keyword evidence="3" id="KW-0378">Hydrolase</keyword>
<evidence type="ECO:0000313" key="8">
    <source>
        <dbReference type="Proteomes" id="UP001603857"/>
    </source>
</evidence>
<comment type="catalytic activity">
    <reaction evidence="1">
        <text>All bonds known to be hydrolyzed by this endopeptidase have arginine in P1 and an acidic residue in P4. P6 is often occupied by an acidic residue or by a hydroxy-amino-acid residue, the phosphorylation of which enhances cleavage.</text>
        <dbReference type="EC" id="3.4.22.49"/>
    </reaction>
</comment>
<dbReference type="InterPro" id="IPR005314">
    <property type="entry name" value="Peptidase_C50"/>
</dbReference>
<accession>A0ABD1N282</accession>
<proteinExistence type="predicted"/>
<dbReference type="PANTHER" id="PTHR12792:SF0">
    <property type="entry name" value="SEPARIN"/>
    <property type="match status" value="1"/>
</dbReference>
<name>A0ABD1N282_9FABA</name>
<keyword evidence="8" id="KW-1185">Reference proteome</keyword>
<dbReference type="EMBL" id="JBGMDY010000003">
    <property type="protein sequence ID" value="KAL2342164.1"/>
    <property type="molecule type" value="Genomic_DNA"/>
</dbReference>
<feature type="region of interest" description="Disordered" evidence="5">
    <location>
        <begin position="1264"/>
        <end position="1322"/>
    </location>
</feature>